<dbReference type="Gene3D" id="3.30.420.40">
    <property type="match status" value="1"/>
</dbReference>
<dbReference type="AlphaFoldDB" id="A0AAE0VJ29"/>
<dbReference type="PANTHER" id="PTHR12862">
    <property type="entry name" value="BADF TYPE ATPASE DOMAIN-CONTAINING PROTEIN"/>
    <property type="match status" value="1"/>
</dbReference>
<reference evidence="1" key="3">
    <citation type="submission" date="2023-05" db="EMBL/GenBank/DDBJ databases">
        <authorList>
            <person name="Smith C.H."/>
        </authorList>
    </citation>
    <scope>NUCLEOTIDE SEQUENCE</scope>
    <source>
        <strain evidence="1">CHS0354</strain>
        <tissue evidence="1">Mantle</tissue>
    </source>
</reference>
<protein>
    <submittedName>
        <fullName evidence="1">Uncharacterized protein</fullName>
    </submittedName>
</protein>
<dbReference type="InterPro" id="IPR043129">
    <property type="entry name" value="ATPase_NBD"/>
</dbReference>
<keyword evidence="2" id="KW-1185">Reference proteome</keyword>
<dbReference type="InterPro" id="IPR039758">
    <property type="entry name" value="NAGK-like"/>
</dbReference>
<dbReference type="Proteomes" id="UP001195483">
    <property type="component" value="Unassembled WGS sequence"/>
</dbReference>
<dbReference type="EMBL" id="JAEAOA010001869">
    <property type="protein sequence ID" value="KAK3579704.1"/>
    <property type="molecule type" value="Genomic_DNA"/>
</dbReference>
<reference evidence="1" key="2">
    <citation type="journal article" date="2021" name="Genome Biol. Evol.">
        <title>Developing a high-quality reference genome for a parasitic bivalve with doubly uniparental inheritance (Bivalvia: Unionida).</title>
        <authorList>
            <person name="Smith C.H."/>
        </authorList>
    </citation>
    <scope>NUCLEOTIDE SEQUENCE</scope>
    <source>
        <strain evidence="1">CHS0354</strain>
        <tissue evidence="1">Mantle</tissue>
    </source>
</reference>
<dbReference type="GO" id="GO:0045127">
    <property type="term" value="F:N-acetylglucosamine kinase activity"/>
    <property type="evidence" value="ECO:0007669"/>
    <property type="project" value="InterPro"/>
</dbReference>
<dbReference type="PANTHER" id="PTHR12862:SF0">
    <property type="entry name" value="N-ACETYL-D-GLUCOSAMINE KINASE"/>
    <property type="match status" value="1"/>
</dbReference>
<organism evidence="1 2">
    <name type="scientific">Potamilus streckersoni</name>
    <dbReference type="NCBI Taxonomy" id="2493646"/>
    <lineage>
        <taxon>Eukaryota</taxon>
        <taxon>Metazoa</taxon>
        <taxon>Spiralia</taxon>
        <taxon>Lophotrochozoa</taxon>
        <taxon>Mollusca</taxon>
        <taxon>Bivalvia</taxon>
        <taxon>Autobranchia</taxon>
        <taxon>Heteroconchia</taxon>
        <taxon>Palaeoheterodonta</taxon>
        <taxon>Unionida</taxon>
        <taxon>Unionoidea</taxon>
        <taxon>Unionidae</taxon>
        <taxon>Ambleminae</taxon>
        <taxon>Lampsilini</taxon>
        <taxon>Potamilus</taxon>
    </lineage>
</organism>
<name>A0AAE0VJ29_9BIVA</name>
<sequence>MGDEGSAYWITQLVLKKVFDHEDSLCPIPFDTTIVSDITKKYFKSLLHCQGGLNVVCMGSVWKSWELLEKDISWFSLNCAGDRLE</sequence>
<dbReference type="SUPFAM" id="SSF53067">
    <property type="entry name" value="Actin-like ATPase domain"/>
    <property type="match status" value="1"/>
</dbReference>
<gene>
    <name evidence="1" type="ORF">CHS0354_031225</name>
</gene>
<accession>A0AAE0VJ29</accession>
<evidence type="ECO:0000313" key="1">
    <source>
        <dbReference type="EMBL" id="KAK3579704.1"/>
    </source>
</evidence>
<evidence type="ECO:0000313" key="2">
    <source>
        <dbReference type="Proteomes" id="UP001195483"/>
    </source>
</evidence>
<proteinExistence type="predicted"/>
<comment type="caution">
    <text evidence="1">The sequence shown here is derived from an EMBL/GenBank/DDBJ whole genome shotgun (WGS) entry which is preliminary data.</text>
</comment>
<reference evidence="1" key="1">
    <citation type="journal article" date="2021" name="Genome Biol. Evol.">
        <title>A High-Quality Reference Genome for a Parasitic Bivalve with Doubly Uniparental Inheritance (Bivalvia: Unionida).</title>
        <authorList>
            <person name="Smith C.H."/>
        </authorList>
    </citation>
    <scope>NUCLEOTIDE SEQUENCE</scope>
    <source>
        <strain evidence="1">CHS0354</strain>
    </source>
</reference>